<dbReference type="WBParaSite" id="Gr19_v10_g13599.t1">
    <property type="protein sequence ID" value="Gr19_v10_g13599.t1"/>
    <property type="gene ID" value="Gr19_v10_g13599"/>
</dbReference>
<organism evidence="1 2">
    <name type="scientific">Globodera rostochiensis</name>
    <name type="common">Golden nematode worm</name>
    <name type="synonym">Heterodera rostochiensis</name>
    <dbReference type="NCBI Taxonomy" id="31243"/>
    <lineage>
        <taxon>Eukaryota</taxon>
        <taxon>Metazoa</taxon>
        <taxon>Ecdysozoa</taxon>
        <taxon>Nematoda</taxon>
        <taxon>Chromadorea</taxon>
        <taxon>Rhabditida</taxon>
        <taxon>Tylenchina</taxon>
        <taxon>Tylenchomorpha</taxon>
        <taxon>Tylenchoidea</taxon>
        <taxon>Heteroderidae</taxon>
        <taxon>Heteroderinae</taxon>
        <taxon>Globodera</taxon>
    </lineage>
</organism>
<sequence>MSDNPPQQRRTRELNVCDDVWLSIFPFLGPAELAVVMALLSDRYDVLVDLHFRTRKWELGKLEVQRSEDGTGAQIVKWNDDGSLRHLAMPQGPPPAKLVGFNRILISYIDGTVIAFLRHIRRLFNAGITLHLDILDSEHRSWDIFVQEIWPLMSANISGMIFYCSLHGLRNRISPTVLCDCANLRAIRSHFAVPQWPADDRREASDGQAMTKWIHTPREDGLPKTIQNFGAKFPDNVVNELRETFLNASTAVSYIIVIDLDILSWAYDGDSDDYRPFEHQNGRTRERLTFRHEKRWTEWKKAAVDRIKKSMIGVFIKDDNIGSLSPAAGSSNAN</sequence>
<dbReference type="Proteomes" id="UP000887572">
    <property type="component" value="Unplaced"/>
</dbReference>
<proteinExistence type="predicted"/>
<dbReference type="AlphaFoldDB" id="A0A914H669"/>
<evidence type="ECO:0000313" key="2">
    <source>
        <dbReference type="WBParaSite" id="Gr19_v10_g13599.t1"/>
    </source>
</evidence>
<name>A0A914H669_GLORO</name>
<accession>A0A914H669</accession>
<evidence type="ECO:0000313" key="1">
    <source>
        <dbReference type="Proteomes" id="UP000887572"/>
    </source>
</evidence>
<keyword evidence="1" id="KW-1185">Reference proteome</keyword>
<reference evidence="2" key="1">
    <citation type="submission" date="2022-11" db="UniProtKB">
        <authorList>
            <consortium name="WormBaseParasite"/>
        </authorList>
    </citation>
    <scope>IDENTIFICATION</scope>
</reference>
<protein>
    <submittedName>
        <fullName evidence="2">Uncharacterized protein</fullName>
    </submittedName>
</protein>